<dbReference type="EMBL" id="CARXXK010000002">
    <property type="protein sequence ID" value="CAI6353049.1"/>
    <property type="molecule type" value="Genomic_DNA"/>
</dbReference>
<dbReference type="AlphaFoldDB" id="A0AAV0WB48"/>
<evidence type="ECO:0000313" key="2">
    <source>
        <dbReference type="Proteomes" id="UP001160148"/>
    </source>
</evidence>
<protein>
    <submittedName>
        <fullName evidence="1">Uncharacterized protein</fullName>
    </submittedName>
</protein>
<gene>
    <name evidence="1" type="ORF">MEUPH1_LOCUS9219</name>
</gene>
<comment type="caution">
    <text evidence="1">The sequence shown here is derived from an EMBL/GenBank/DDBJ whole genome shotgun (WGS) entry which is preliminary data.</text>
</comment>
<organism evidence="1 2">
    <name type="scientific">Macrosiphum euphorbiae</name>
    <name type="common">potato aphid</name>
    <dbReference type="NCBI Taxonomy" id="13131"/>
    <lineage>
        <taxon>Eukaryota</taxon>
        <taxon>Metazoa</taxon>
        <taxon>Ecdysozoa</taxon>
        <taxon>Arthropoda</taxon>
        <taxon>Hexapoda</taxon>
        <taxon>Insecta</taxon>
        <taxon>Pterygota</taxon>
        <taxon>Neoptera</taxon>
        <taxon>Paraneoptera</taxon>
        <taxon>Hemiptera</taxon>
        <taxon>Sternorrhyncha</taxon>
        <taxon>Aphidomorpha</taxon>
        <taxon>Aphidoidea</taxon>
        <taxon>Aphididae</taxon>
        <taxon>Macrosiphini</taxon>
        <taxon>Macrosiphum</taxon>
    </lineage>
</organism>
<name>A0AAV0WB48_9HEMI</name>
<evidence type="ECO:0000313" key="1">
    <source>
        <dbReference type="EMBL" id="CAI6353049.1"/>
    </source>
</evidence>
<accession>A0AAV0WB48</accession>
<dbReference type="Proteomes" id="UP001160148">
    <property type="component" value="Unassembled WGS sequence"/>
</dbReference>
<keyword evidence="2" id="KW-1185">Reference proteome</keyword>
<proteinExistence type="predicted"/>
<reference evidence="1 2" key="1">
    <citation type="submission" date="2023-01" db="EMBL/GenBank/DDBJ databases">
        <authorList>
            <person name="Whitehead M."/>
        </authorList>
    </citation>
    <scope>NUCLEOTIDE SEQUENCE [LARGE SCALE GENOMIC DNA]</scope>
</reference>
<sequence length="89" mass="9871">MTTKHTGNVLNTKKFTVPKGRLHVVDDKITKFIEHNNHVPNAAKIEAKKVISTLKKNASQTTLSTHSVLGNAVMQLIHILVTYRNGKIS</sequence>